<feature type="signal peptide" evidence="2">
    <location>
        <begin position="1"/>
        <end position="22"/>
    </location>
</feature>
<dbReference type="SUPFAM" id="SSF56988">
    <property type="entry name" value="Anthrax protective antigen"/>
    <property type="match status" value="1"/>
</dbReference>
<dbReference type="Gene3D" id="3.90.182.10">
    <property type="entry name" value="Toxin - Anthrax Protective Antigen,domain 1"/>
    <property type="match status" value="1"/>
</dbReference>
<feature type="chain" id="PRO_5020604866" description="PA14 domain-containing protein" evidence="2">
    <location>
        <begin position="23"/>
        <end position="971"/>
    </location>
</feature>
<name>A0A4R5KWZ4_9BACL</name>
<evidence type="ECO:0000313" key="4">
    <source>
        <dbReference type="EMBL" id="TDF99685.1"/>
    </source>
</evidence>
<dbReference type="Proteomes" id="UP000295636">
    <property type="component" value="Unassembled WGS sequence"/>
</dbReference>
<dbReference type="Gene3D" id="3.20.20.80">
    <property type="entry name" value="Glycosidases"/>
    <property type="match status" value="1"/>
</dbReference>
<keyword evidence="5" id="KW-1185">Reference proteome</keyword>
<dbReference type="PROSITE" id="PS51257">
    <property type="entry name" value="PROKAR_LIPOPROTEIN"/>
    <property type="match status" value="1"/>
</dbReference>
<dbReference type="Pfam" id="PF07691">
    <property type="entry name" value="PA14"/>
    <property type="match status" value="1"/>
</dbReference>
<evidence type="ECO:0000256" key="1">
    <source>
        <dbReference type="SAM" id="MobiDB-lite"/>
    </source>
</evidence>
<dbReference type="AlphaFoldDB" id="A0A4R5KWZ4"/>
<evidence type="ECO:0000313" key="5">
    <source>
        <dbReference type="Proteomes" id="UP000295636"/>
    </source>
</evidence>
<feature type="compositionally biased region" description="Polar residues" evidence="1">
    <location>
        <begin position="402"/>
        <end position="415"/>
    </location>
</feature>
<dbReference type="OrthoDB" id="9803686at2"/>
<protein>
    <recommendedName>
        <fullName evidence="3">PA14 domain-containing protein</fullName>
    </recommendedName>
</protein>
<evidence type="ECO:0000259" key="3">
    <source>
        <dbReference type="PROSITE" id="PS51820"/>
    </source>
</evidence>
<evidence type="ECO:0000256" key="2">
    <source>
        <dbReference type="SAM" id="SignalP"/>
    </source>
</evidence>
<feature type="domain" description="PA14" evidence="3">
    <location>
        <begin position="762"/>
        <end position="903"/>
    </location>
</feature>
<dbReference type="InterPro" id="IPR011658">
    <property type="entry name" value="PA14_dom"/>
</dbReference>
<dbReference type="EMBL" id="SMRT01000002">
    <property type="protein sequence ID" value="TDF99685.1"/>
    <property type="molecule type" value="Genomic_DNA"/>
</dbReference>
<reference evidence="4 5" key="1">
    <citation type="submission" date="2019-03" db="EMBL/GenBank/DDBJ databases">
        <title>This is whole genome sequence of Paenibacillus sp MS74 strain.</title>
        <authorList>
            <person name="Trinh H.N."/>
        </authorList>
    </citation>
    <scope>NUCLEOTIDE SEQUENCE [LARGE SCALE GENOMIC DNA]</scope>
    <source>
        <strain evidence="4 5">MS74</strain>
    </source>
</reference>
<dbReference type="RefSeq" id="WP_133226304.1">
    <property type="nucleotide sequence ID" value="NZ_SMRT01000002.1"/>
</dbReference>
<organism evidence="4 5">
    <name type="scientific">Paenibacillus piri</name>
    <dbReference type="NCBI Taxonomy" id="2547395"/>
    <lineage>
        <taxon>Bacteria</taxon>
        <taxon>Bacillati</taxon>
        <taxon>Bacillota</taxon>
        <taxon>Bacilli</taxon>
        <taxon>Bacillales</taxon>
        <taxon>Paenibacillaceae</taxon>
        <taxon>Paenibacillus</taxon>
    </lineage>
</organism>
<comment type="caution">
    <text evidence="4">The sequence shown here is derived from an EMBL/GenBank/DDBJ whole genome shotgun (WGS) entry which is preliminary data.</text>
</comment>
<sequence length="971" mass="108372">MSKKVMPWLLTLSIACTGFSWSANPDTEQKLNRIGTWDGTTEKAELAGPYVDAVQGEVPYGFRNFFRNPWRSYMDTWSAQKYLDGLGINFNVNAPEAEATAQILEEAGIRSGRIEIGWDSIDYYDDTAMKAANYDRLKALLQAMQKHRIRPLILLNFNSGAPNPRAGVQVEVLKPAKAGDRTVYFKELKETIRPKYTGFTNYGFMMYPIITEFDPQTGKATLSAPLPQDLPAGKTEISKLKYQPFSPPVFKDGTPNPASQETLDGWMKYVTTVTNAAKASLGTDGTEDAGFDIEVWNEFSFGYHFMNINEYYEPDLEFAKDPISYTKDGRTQTGGEVLLPMTIDYVQNPDNGLPGVRVINGFSNQRPWDDGSMMWQGQTGYSRHYYNGYDQVKSLIAPGSKSAYQSPTQRYQDAQGNRDGVQDPNNEDRTLEGSFFTPAHIAAYPELWWAVYQTESVSRDTVPFPSPYTGHFRNASPGRGVTPQLWMTETGFFKEDFAKQLMEQTGAGRDDVRLRTLMHDLAAKSVLRQYVFSSHKGLSTMNLYAAKSSDTGFAFIPESFYAKLKEDNYVLTDAVRAEAGSQVAALAALTRLMKTGEPVSTPRPLKVDKLVEYKPRLVFEGDGTAAHPTVYHRDEFAVLPYQLNDHKFAVGYYVVTRNSLHDWDKDRDPLDTGRYNMPEQQFELTLSNVLGANAKLSVYDPIQDTTVPLEAASADGSTLTVNVQSVDYPRILLIEEAEDGPVMQQPLLEKTATGGAVSFTPSASGTVRATFGKYPARSGGMFKFERYTDKTFSALVEASESNQLYQAFSSPGAWKWTGTVQPKYSEPYTLFITAGNVHNAKLRLNGELVFDGKDNRGIVKLDLTAGKSYNLEFTYFNEWSNNHSAEVYWSSASQQKDIIAAEVPESKAISMPVVKGEKASIPLEGMKEGDGVRLEFSEGNSIWTRFPFWSFDRAGVMYAETPMAGEPQQAP</sequence>
<dbReference type="PROSITE" id="PS51820">
    <property type="entry name" value="PA14"/>
    <property type="match status" value="1"/>
</dbReference>
<feature type="region of interest" description="Disordered" evidence="1">
    <location>
        <begin position="401"/>
        <end position="428"/>
    </location>
</feature>
<dbReference type="SUPFAM" id="SSF51445">
    <property type="entry name" value="(Trans)glycosidases"/>
    <property type="match status" value="1"/>
</dbReference>
<dbReference type="InterPro" id="IPR017853">
    <property type="entry name" value="GH"/>
</dbReference>
<dbReference type="InterPro" id="IPR037524">
    <property type="entry name" value="PA14/GLEYA"/>
</dbReference>
<accession>A0A4R5KWZ4</accession>
<keyword evidence="2" id="KW-0732">Signal</keyword>
<gene>
    <name evidence="4" type="ORF">E1757_07605</name>
</gene>
<proteinExistence type="predicted"/>